<evidence type="ECO:0000256" key="1">
    <source>
        <dbReference type="SAM" id="Phobius"/>
    </source>
</evidence>
<feature type="transmembrane region" description="Helical" evidence="1">
    <location>
        <begin position="12"/>
        <end position="33"/>
    </location>
</feature>
<name>A0A8J7YHB4_9EURY</name>
<keyword evidence="1" id="KW-1133">Transmembrane helix</keyword>
<dbReference type="RefSeq" id="WP_220589738.1">
    <property type="nucleotide sequence ID" value="NZ_RKLQ01000004.1"/>
</dbReference>
<comment type="caution">
    <text evidence="2">The sequence shown here is derived from an EMBL/GenBank/DDBJ whole genome shotgun (WGS) entry which is preliminary data.</text>
</comment>
<protein>
    <submittedName>
        <fullName evidence="2">Uncharacterized protein</fullName>
    </submittedName>
</protein>
<sequence>MSDNGDVRSDILATLRGIAFVLFALQLSIIGVFAGDGSFWLLLAGFFIGVIGVIATLPGY</sequence>
<accession>A0A8J7YHB4</accession>
<keyword evidence="3" id="KW-1185">Reference proteome</keyword>
<organism evidence="2 3">
    <name type="scientific">Haloarcula salinisoli</name>
    <dbReference type="NCBI Taxonomy" id="2487746"/>
    <lineage>
        <taxon>Archaea</taxon>
        <taxon>Methanobacteriati</taxon>
        <taxon>Methanobacteriota</taxon>
        <taxon>Stenosarchaea group</taxon>
        <taxon>Halobacteria</taxon>
        <taxon>Halobacteriales</taxon>
        <taxon>Haloarculaceae</taxon>
        <taxon>Haloarcula</taxon>
    </lineage>
</organism>
<dbReference type="AlphaFoldDB" id="A0A8J7YHB4"/>
<proteinExistence type="predicted"/>
<keyword evidence="1" id="KW-0812">Transmembrane</keyword>
<evidence type="ECO:0000313" key="3">
    <source>
        <dbReference type="Proteomes" id="UP000783863"/>
    </source>
</evidence>
<keyword evidence="1" id="KW-0472">Membrane</keyword>
<feature type="transmembrane region" description="Helical" evidence="1">
    <location>
        <begin position="39"/>
        <end position="57"/>
    </location>
</feature>
<reference evidence="2" key="1">
    <citation type="submission" date="2021-06" db="EMBL/GenBank/DDBJ databases">
        <title>Halomicroarcula sp. F24A a new haloarchaeum isolated from saline soil.</title>
        <authorList>
            <person name="Duran-Viseras A."/>
            <person name="Sanchez-Porro C."/>
            <person name="Ventosa A."/>
        </authorList>
    </citation>
    <scope>NUCLEOTIDE SEQUENCE</scope>
    <source>
        <strain evidence="2">F24A</strain>
    </source>
</reference>
<dbReference type="Proteomes" id="UP000783863">
    <property type="component" value="Unassembled WGS sequence"/>
</dbReference>
<dbReference type="EMBL" id="RKLQ01000004">
    <property type="protein sequence ID" value="MBX0305507.1"/>
    <property type="molecule type" value="Genomic_DNA"/>
</dbReference>
<gene>
    <name evidence="2" type="ORF">EGD98_17745</name>
</gene>
<evidence type="ECO:0000313" key="2">
    <source>
        <dbReference type="EMBL" id="MBX0305507.1"/>
    </source>
</evidence>